<dbReference type="InterPro" id="IPR004164">
    <property type="entry name" value="CoA_transf_AS"/>
</dbReference>
<feature type="active site" description="5-glutamyl coenzyme A thioester intermediate" evidence="10">
    <location>
        <position position="326"/>
    </location>
</feature>
<reference evidence="11" key="4">
    <citation type="submission" date="2025-09" db="UniProtKB">
        <authorList>
            <consortium name="Ensembl"/>
        </authorList>
    </citation>
    <scope>IDENTIFICATION</scope>
</reference>
<evidence type="ECO:0000256" key="7">
    <source>
        <dbReference type="ARBA" id="ARBA00051054"/>
    </source>
</evidence>
<proteinExistence type="inferred from homology"/>
<dbReference type="FunFam" id="3.40.1080.10:FF:000002">
    <property type="entry name" value="Succinyl-CoA:3-ketoacid-coenzyme A transferase, mitochondrial"/>
    <property type="match status" value="1"/>
</dbReference>
<protein>
    <recommendedName>
        <fullName evidence="9">Succinyl-CoA:3-ketoacid-coenzyme A transferase</fullName>
        <ecNumber evidence="9">2.8.3.5</ecNumber>
    </recommendedName>
</protein>
<comment type="subcellular location">
    <subcellularLocation>
        <location evidence="1">Mitochondrion</location>
    </subcellularLocation>
</comment>
<evidence type="ECO:0000256" key="10">
    <source>
        <dbReference type="PIRSR" id="PIRSR000858-1"/>
    </source>
</evidence>
<dbReference type="GO" id="GO:0046952">
    <property type="term" value="P:ketone body catabolic process"/>
    <property type="evidence" value="ECO:0007669"/>
    <property type="project" value="InterPro"/>
</dbReference>
<accession>A0A6Q2Z5R0</accession>
<dbReference type="SUPFAM" id="SSF100950">
    <property type="entry name" value="NagB/RpiA/CoA transferase-like"/>
    <property type="match status" value="2"/>
</dbReference>
<dbReference type="UniPathway" id="UPA00929">
    <property type="reaction ID" value="UER00894"/>
</dbReference>
<evidence type="ECO:0000256" key="2">
    <source>
        <dbReference type="ARBA" id="ARBA00004753"/>
    </source>
</evidence>
<comment type="function">
    <text evidence="9">Key enzyme for ketone body catabolism. Transfers the CoA moiety from succinate to acetoacetate. Formation of the enzyme-CoA intermediate proceeds via an unstable anhydride species formed between the carboxylate groups of the enzyme and substrate.</text>
</comment>
<dbReference type="Ensembl" id="ENSELUT00000066718.2">
    <property type="protein sequence ID" value="ENSELUP00000073719.2"/>
    <property type="gene ID" value="ENSELUG00000002721.3"/>
</dbReference>
<dbReference type="NCBIfam" id="TIGR02428">
    <property type="entry name" value="pcaJ_scoB_fam"/>
    <property type="match status" value="1"/>
</dbReference>
<dbReference type="GO" id="GO:0008260">
    <property type="term" value="F:succinyl-CoA:3-oxo-acid CoA-transferase activity"/>
    <property type="evidence" value="ECO:0007669"/>
    <property type="project" value="UniProtKB-EC"/>
</dbReference>
<keyword evidence="4 9" id="KW-0808">Transferase</keyword>
<evidence type="ECO:0000256" key="9">
    <source>
        <dbReference type="PIRNR" id="PIRNR000858"/>
    </source>
</evidence>
<evidence type="ECO:0000256" key="5">
    <source>
        <dbReference type="ARBA" id="ARBA00022946"/>
    </source>
</evidence>
<dbReference type="EC" id="2.8.3.5" evidence="9"/>
<dbReference type="NCBIfam" id="TIGR02429">
    <property type="entry name" value="pcaI_scoA_fam"/>
    <property type="match status" value="1"/>
</dbReference>
<reference evidence="11" key="2">
    <citation type="submission" date="2020-02" db="EMBL/GenBank/DDBJ databases">
        <title>Esox lucius (northern pike) genome, fEsoLuc1, primary haplotype.</title>
        <authorList>
            <person name="Myers G."/>
            <person name="Karagic N."/>
            <person name="Meyer A."/>
            <person name="Pippel M."/>
            <person name="Reichard M."/>
            <person name="Winkler S."/>
            <person name="Tracey A."/>
            <person name="Sims Y."/>
            <person name="Howe K."/>
            <person name="Rhie A."/>
            <person name="Formenti G."/>
            <person name="Durbin R."/>
            <person name="Fedrigo O."/>
            <person name="Jarvis E.D."/>
        </authorList>
    </citation>
    <scope>NUCLEOTIDE SEQUENCE [LARGE SCALE GENOMIC DNA]</scope>
</reference>
<reference evidence="11" key="3">
    <citation type="submission" date="2025-08" db="UniProtKB">
        <authorList>
            <consortium name="Ensembl"/>
        </authorList>
    </citation>
    <scope>IDENTIFICATION</scope>
</reference>
<organism evidence="11 12">
    <name type="scientific">Esox lucius</name>
    <name type="common">Northern pike</name>
    <dbReference type="NCBI Taxonomy" id="8010"/>
    <lineage>
        <taxon>Eukaryota</taxon>
        <taxon>Metazoa</taxon>
        <taxon>Chordata</taxon>
        <taxon>Craniata</taxon>
        <taxon>Vertebrata</taxon>
        <taxon>Euteleostomi</taxon>
        <taxon>Actinopterygii</taxon>
        <taxon>Neopterygii</taxon>
        <taxon>Teleostei</taxon>
        <taxon>Protacanthopterygii</taxon>
        <taxon>Esociformes</taxon>
        <taxon>Esocidae</taxon>
        <taxon>Esox</taxon>
    </lineage>
</organism>
<dbReference type="PROSITE" id="PS01274">
    <property type="entry name" value="COA_TRANSF_2"/>
    <property type="match status" value="1"/>
</dbReference>
<dbReference type="GO" id="GO:0005739">
    <property type="term" value="C:mitochondrion"/>
    <property type="evidence" value="ECO:0007669"/>
    <property type="project" value="UniProtKB-SubCell"/>
</dbReference>
<dbReference type="InterPro" id="IPR012791">
    <property type="entry name" value="3-oxoacid_CoA-transf_B"/>
</dbReference>
<keyword evidence="6 9" id="KW-0496">Mitochondrion</keyword>
<dbReference type="PANTHER" id="PTHR13707:SF23">
    <property type="entry name" value="SUCCINYL-COA:3-KETOACID-COENZYME A TRANSFERASE"/>
    <property type="match status" value="1"/>
</dbReference>
<comment type="catalytic activity">
    <reaction evidence="7">
        <text>a 3-oxo acid + succinyl-CoA = a 3-oxoacyl-CoA + succinate</text>
        <dbReference type="Rhea" id="RHEA:24564"/>
        <dbReference type="ChEBI" id="CHEBI:30031"/>
        <dbReference type="ChEBI" id="CHEBI:35973"/>
        <dbReference type="ChEBI" id="CHEBI:57292"/>
        <dbReference type="ChEBI" id="CHEBI:90726"/>
        <dbReference type="EC" id="2.8.3.5"/>
    </reaction>
    <physiologicalReaction direction="left-to-right" evidence="7">
        <dbReference type="Rhea" id="RHEA:24565"/>
    </physiologicalReaction>
</comment>
<reference evidence="12" key="1">
    <citation type="journal article" date="2014" name="PLoS ONE">
        <title>The genome and linkage map of the northern pike (Esox lucius): conserved synteny revealed between the salmonid sister group and the Neoteleostei.</title>
        <authorList>
            <person name="Rondeau E.B."/>
            <person name="Minkley D.R."/>
            <person name="Leong J.S."/>
            <person name="Messmer A.M."/>
            <person name="Jantzen J.R."/>
            <person name="von Schalburg K.R."/>
            <person name="Lemon C."/>
            <person name="Bird N.H."/>
            <person name="Koop B.F."/>
        </authorList>
    </citation>
    <scope>NUCLEOTIDE SEQUENCE</scope>
</reference>
<comment type="similarity">
    <text evidence="3 9">Belongs to the 3-oxoacid CoA-transferase family.</text>
</comment>
<dbReference type="SMART" id="SM00882">
    <property type="entry name" value="CoA_trans"/>
    <property type="match status" value="2"/>
</dbReference>
<dbReference type="Bgee" id="ENSELUG00000002721">
    <property type="expression patterns" value="Expressed in heart and 14 other cell types or tissues"/>
</dbReference>
<comment type="pathway">
    <text evidence="2 9">Ketone metabolism; succinyl-CoA degradation; acetoacetyl-CoA from succinyl-CoA: step 1/1.</text>
</comment>
<evidence type="ECO:0000256" key="4">
    <source>
        <dbReference type="ARBA" id="ARBA00022679"/>
    </source>
</evidence>
<dbReference type="GeneTree" id="ENSGT00390000009130"/>
<evidence type="ECO:0000256" key="3">
    <source>
        <dbReference type="ARBA" id="ARBA00007154"/>
    </source>
</evidence>
<name>A0A6Q2Z5R0_ESOLU</name>
<dbReference type="InterPro" id="IPR014388">
    <property type="entry name" value="3-oxoacid_CoA-transferase"/>
</dbReference>
<dbReference type="FunFam" id="3.40.1080.10:FF:000001">
    <property type="entry name" value="Succinyl-coa:3-ketoacid-coenzyme a transferase subunit b"/>
    <property type="match status" value="1"/>
</dbReference>
<sequence>MLLCWPYLSNCSLWVSQPCGCFFSTSNQRNSQFYSDPTEAVKDIPSGATILVGGFGLCGIPENLINSLLKTGIKSLTAVSNNAGVDNFGLGLLLQTKQIKRMISSYVGENAEFERQYLSGELEVELTPQGTLAERIRAGGAGVPAFFTATGYGTLIQEGGSPIKYNKDGTIAIASEKREVREFNGRHYIMEKAITGDFALVKAWKSLLHPPSRNLSVKTLSYSLQKVEEVVDVGTFAEEDIHIPSIYVNRIVKGGSYEKRIEKRTVQKAQAEKPKPKKEADIVRERIIRRAALEFEDGMYANLGIGIPMLASNFIQPHITVHLQSENGILGLGPYPTEDEVDADLINAGKETVTVLPGASYFSSDESFAMIRGGHVNLTMLGAMQVSKTGDLANWMIPGKMVKGMGGAMDLVASAGTKVVVTMEHSAKGGKHKILETCNLPLTGKQCVDRIITEKAVFDVDKNKGLTLIEVWEGLTPEDIKECTGAPFQISVSHRPVTSLRGLHSLPVLMTPV</sequence>
<dbReference type="PIRSF" id="PIRSF000858">
    <property type="entry name" value="SCOT-t"/>
    <property type="match status" value="1"/>
</dbReference>
<dbReference type="InterPro" id="IPR037171">
    <property type="entry name" value="NagB/RpiA_transferase-like"/>
</dbReference>
<dbReference type="Gene3D" id="3.40.1080.10">
    <property type="entry name" value="Glutaconate Coenzyme A-transferase"/>
    <property type="match status" value="2"/>
</dbReference>
<evidence type="ECO:0000256" key="6">
    <source>
        <dbReference type="ARBA" id="ARBA00023128"/>
    </source>
</evidence>
<dbReference type="AlphaFoldDB" id="A0A6Q2Z5R0"/>
<evidence type="ECO:0000313" key="11">
    <source>
        <dbReference type="Ensembl" id="ENSELUP00000073719.2"/>
    </source>
</evidence>
<comment type="catalytic activity">
    <reaction evidence="8">
        <text>acetoacetate + succinyl-CoA = acetoacetyl-CoA + succinate</text>
        <dbReference type="Rhea" id="RHEA:25480"/>
        <dbReference type="ChEBI" id="CHEBI:13705"/>
        <dbReference type="ChEBI" id="CHEBI:30031"/>
        <dbReference type="ChEBI" id="CHEBI:57286"/>
        <dbReference type="ChEBI" id="CHEBI:57292"/>
        <dbReference type="EC" id="2.8.3.5"/>
    </reaction>
    <physiologicalReaction direction="left-to-right" evidence="8">
        <dbReference type="Rhea" id="RHEA:25481"/>
    </physiologicalReaction>
</comment>
<dbReference type="Pfam" id="PF01144">
    <property type="entry name" value="CoA_trans"/>
    <property type="match status" value="2"/>
</dbReference>
<evidence type="ECO:0000256" key="8">
    <source>
        <dbReference type="ARBA" id="ARBA00051996"/>
    </source>
</evidence>
<dbReference type="Proteomes" id="UP000265140">
    <property type="component" value="Chromosome 13"/>
</dbReference>
<evidence type="ECO:0000256" key="1">
    <source>
        <dbReference type="ARBA" id="ARBA00004173"/>
    </source>
</evidence>
<dbReference type="InterPro" id="IPR004165">
    <property type="entry name" value="CoA_trans_fam_I"/>
</dbReference>
<keyword evidence="5" id="KW-0809">Transit peptide</keyword>
<dbReference type="PANTHER" id="PTHR13707">
    <property type="entry name" value="KETOACID-COENZYME A TRANSFERASE"/>
    <property type="match status" value="1"/>
</dbReference>
<evidence type="ECO:0000313" key="12">
    <source>
        <dbReference type="Proteomes" id="UP000265140"/>
    </source>
</evidence>
<keyword evidence="12" id="KW-1185">Reference proteome</keyword>
<dbReference type="InterPro" id="IPR012792">
    <property type="entry name" value="3-oxoacid_CoA-transf_A"/>
</dbReference>